<proteinExistence type="predicted"/>
<accession>A0A841Q2X0</accession>
<comment type="caution">
    <text evidence="1">The sequence shown here is derived from an EMBL/GenBank/DDBJ whole genome shotgun (WGS) entry which is preliminary data.</text>
</comment>
<organism evidence="1 2">
    <name type="scientific">Salirhabdus euzebyi</name>
    <dbReference type="NCBI Taxonomy" id="394506"/>
    <lineage>
        <taxon>Bacteria</taxon>
        <taxon>Bacillati</taxon>
        <taxon>Bacillota</taxon>
        <taxon>Bacilli</taxon>
        <taxon>Bacillales</taxon>
        <taxon>Bacillaceae</taxon>
        <taxon>Salirhabdus</taxon>
    </lineage>
</organism>
<evidence type="ECO:0000313" key="2">
    <source>
        <dbReference type="Proteomes" id="UP000581688"/>
    </source>
</evidence>
<keyword evidence="2" id="KW-1185">Reference proteome</keyword>
<name>A0A841Q2X0_9BACI</name>
<protein>
    <submittedName>
        <fullName evidence="1">Uncharacterized protein</fullName>
    </submittedName>
</protein>
<dbReference type="AlphaFoldDB" id="A0A841Q2X0"/>
<sequence length="54" mass="6444">MDKSEKLSNDIQRIEVPNGYVEIIPPNKKNRDERIKLFHKEVANILVRDRLKNE</sequence>
<dbReference type="EMBL" id="JACHGH010000001">
    <property type="protein sequence ID" value="MBB6451778.1"/>
    <property type="molecule type" value="Genomic_DNA"/>
</dbReference>
<dbReference type="Proteomes" id="UP000581688">
    <property type="component" value="Unassembled WGS sequence"/>
</dbReference>
<gene>
    <name evidence="1" type="ORF">HNQ94_000199</name>
</gene>
<dbReference type="RefSeq" id="WP_174496387.1">
    <property type="nucleotide sequence ID" value="NZ_CADDWK010000007.1"/>
</dbReference>
<reference evidence="1 2" key="1">
    <citation type="submission" date="2020-08" db="EMBL/GenBank/DDBJ databases">
        <title>Genomic Encyclopedia of Type Strains, Phase IV (KMG-IV): sequencing the most valuable type-strain genomes for metagenomic binning, comparative biology and taxonomic classification.</title>
        <authorList>
            <person name="Goeker M."/>
        </authorList>
    </citation>
    <scope>NUCLEOTIDE SEQUENCE [LARGE SCALE GENOMIC DNA]</scope>
    <source>
        <strain evidence="1 2">DSM 19612</strain>
    </source>
</reference>
<evidence type="ECO:0000313" key="1">
    <source>
        <dbReference type="EMBL" id="MBB6451778.1"/>
    </source>
</evidence>